<proteinExistence type="predicted"/>
<keyword evidence="2" id="KW-1185">Reference proteome</keyword>
<name>A0ABY8QWS2_9MICO</name>
<evidence type="ECO:0000313" key="2">
    <source>
        <dbReference type="Proteomes" id="UP001209083"/>
    </source>
</evidence>
<protein>
    <submittedName>
        <fullName evidence="1">Uncharacterized protein</fullName>
    </submittedName>
</protein>
<dbReference type="EMBL" id="CP090958">
    <property type="protein sequence ID" value="WGW12714.1"/>
    <property type="molecule type" value="Genomic_DNA"/>
</dbReference>
<organism evidence="1 2">
    <name type="scientific">Saxibacter everestensis</name>
    <dbReference type="NCBI Taxonomy" id="2909229"/>
    <lineage>
        <taxon>Bacteria</taxon>
        <taxon>Bacillati</taxon>
        <taxon>Actinomycetota</taxon>
        <taxon>Actinomycetes</taxon>
        <taxon>Micrococcales</taxon>
        <taxon>Brevibacteriaceae</taxon>
        <taxon>Saxibacter</taxon>
    </lineage>
</organism>
<gene>
    <name evidence="1" type="ORF">LWF01_02785</name>
</gene>
<dbReference type="RefSeq" id="WP_349639518.1">
    <property type="nucleotide sequence ID" value="NZ_CP090958.1"/>
</dbReference>
<sequence length="118" mass="13609">MTEIKTPDSIVMELTDLKNRVAQGPKHLREAEAEFLEVERQYQREYALAYKRADGPVEDRKQQAIVDTDTFREAKDVALITLNYVKGLSRSYESQQSNLQTQARLVEITYRMAGVGER</sequence>
<evidence type="ECO:0000313" key="1">
    <source>
        <dbReference type="EMBL" id="WGW12714.1"/>
    </source>
</evidence>
<accession>A0ABY8QWS2</accession>
<reference evidence="1 2" key="1">
    <citation type="submission" date="2023-05" db="EMBL/GenBank/DDBJ databases">
        <title>Lithophilousrod everest ZFBP1038 complete genpme.</title>
        <authorList>
            <person name="Tian M."/>
        </authorList>
    </citation>
    <scope>NUCLEOTIDE SEQUENCE [LARGE SCALE GENOMIC DNA]</scope>
    <source>
        <strain evidence="1 2">ZFBP1038</strain>
    </source>
</reference>
<dbReference type="Proteomes" id="UP001209083">
    <property type="component" value="Chromosome"/>
</dbReference>